<dbReference type="Proteomes" id="UP000253868">
    <property type="component" value="Chromosome"/>
</dbReference>
<dbReference type="Pfam" id="PF00440">
    <property type="entry name" value="TetR_N"/>
    <property type="match status" value="1"/>
</dbReference>
<dbReference type="PANTHER" id="PTHR30055:SF238">
    <property type="entry name" value="MYCOFACTOCIN BIOSYNTHESIS TRANSCRIPTIONAL REGULATOR MFTR-RELATED"/>
    <property type="match status" value="1"/>
</dbReference>
<reference evidence="8" key="1">
    <citation type="submission" date="2018-07" db="EMBL/GenBank/DDBJ databases">
        <authorList>
            <person name="Zhao J."/>
        </authorList>
    </citation>
    <scope>NUCLEOTIDE SEQUENCE [LARGE SCALE GENOMIC DNA]</scope>
    <source>
        <strain evidence="8">GSSD-12</strain>
    </source>
</reference>
<dbReference type="PROSITE" id="PS50977">
    <property type="entry name" value="HTH_TETR_2"/>
    <property type="match status" value="1"/>
</dbReference>
<dbReference type="InterPro" id="IPR050109">
    <property type="entry name" value="HTH-type_TetR-like_transc_reg"/>
</dbReference>
<dbReference type="InterPro" id="IPR009057">
    <property type="entry name" value="Homeodomain-like_sf"/>
</dbReference>
<keyword evidence="2 4" id="KW-0238">DNA-binding</keyword>
<proteinExistence type="predicted"/>
<dbReference type="OrthoDB" id="8688418at2"/>
<evidence type="ECO:0000313" key="7">
    <source>
        <dbReference type="EMBL" id="AXG82074.1"/>
    </source>
</evidence>
<evidence type="ECO:0000313" key="8">
    <source>
        <dbReference type="Proteomes" id="UP000253868"/>
    </source>
</evidence>
<dbReference type="SUPFAM" id="SSF46689">
    <property type="entry name" value="Homeodomain-like"/>
    <property type="match status" value="1"/>
</dbReference>
<name>A0A345HZF0_9ACTN</name>
<keyword evidence="1" id="KW-0805">Transcription regulation</keyword>
<sequence length="234" mass="24809">MNSDGTVPGLRERKKRATRAALAEAAVRLAAEHGAENVTVEAISEAAGVSPRTFFNYFECHDDAFVMLDPEAGQRIRRAVRETPAGPPALAVVRDAMAAELRDVEEQHEIWSLRAKVLQRSPHLLVRGLGLHIAEEVLLAEAIADRLAGGPVPDGRPAERAGSRAGADGRVECGPLESSGLGLYPRLLAAVATTAVRVAVEHSFAQGRPGTFSGIFRRVFDQLAAGLAEPPTGG</sequence>
<evidence type="ECO:0000259" key="6">
    <source>
        <dbReference type="PROSITE" id="PS50977"/>
    </source>
</evidence>
<gene>
    <name evidence="7" type="ORF">DVK44_34945</name>
</gene>
<dbReference type="AlphaFoldDB" id="A0A345HZF0"/>
<keyword evidence="8" id="KW-1185">Reference proteome</keyword>
<dbReference type="GO" id="GO:0000976">
    <property type="term" value="F:transcription cis-regulatory region binding"/>
    <property type="evidence" value="ECO:0007669"/>
    <property type="project" value="TreeGrafter"/>
</dbReference>
<organism evidence="7 8">
    <name type="scientific">Streptomyces paludis</name>
    <dbReference type="NCBI Taxonomy" id="2282738"/>
    <lineage>
        <taxon>Bacteria</taxon>
        <taxon>Bacillati</taxon>
        <taxon>Actinomycetota</taxon>
        <taxon>Actinomycetes</taxon>
        <taxon>Kitasatosporales</taxon>
        <taxon>Streptomycetaceae</taxon>
        <taxon>Streptomyces</taxon>
    </lineage>
</organism>
<feature type="region of interest" description="Disordered" evidence="5">
    <location>
        <begin position="149"/>
        <end position="169"/>
    </location>
</feature>
<dbReference type="GO" id="GO:0003700">
    <property type="term" value="F:DNA-binding transcription factor activity"/>
    <property type="evidence" value="ECO:0007669"/>
    <property type="project" value="TreeGrafter"/>
</dbReference>
<accession>A0A345HZF0</accession>
<protein>
    <submittedName>
        <fullName evidence="7">TetR family transcriptional regulator</fullName>
    </submittedName>
</protein>
<feature type="DNA-binding region" description="H-T-H motif" evidence="4">
    <location>
        <begin position="39"/>
        <end position="58"/>
    </location>
</feature>
<dbReference type="PANTHER" id="PTHR30055">
    <property type="entry name" value="HTH-TYPE TRANSCRIPTIONAL REGULATOR RUTR"/>
    <property type="match status" value="1"/>
</dbReference>
<keyword evidence="3" id="KW-0804">Transcription</keyword>
<feature type="domain" description="HTH tetR-type" evidence="6">
    <location>
        <begin position="16"/>
        <end position="76"/>
    </location>
</feature>
<feature type="compositionally biased region" description="Basic and acidic residues" evidence="5">
    <location>
        <begin position="156"/>
        <end position="169"/>
    </location>
</feature>
<dbReference type="InterPro" id="IPR001647">
    <property type="entry name" value="HTH_TetR"/>
</dbReference>
<dbReference type="Gene3D" id="1.10.10.60">
    <property type="entry name" value="Homeodomain-like"/>
    <property type="match status" value="1"/>
</dbReference>
<evidence type="ECO:0000256" key="4">
    <source>
        <dbReference type="PROSITE-ProRule" id="PRU00335"/>
    </source>
</evidence>
<dbReference type="EMBL" id="CP031194">
    <property type="protein sequence ID" value="AXG82074.1"/>
    <property type="molecule type" value="Genomic_DNA"/>
</dbReference>
<evidence type="ECO:0000256" key="5">
    <source>
        <dbReference type="SAM" id="MobiDB-lite"/>
    </source>
</evidence>
<evidence type="ECO:0000256" key="1">
    <source>
        <dbReference type="ARBA" id="ARBA00023015"/>
    </source>
</evidence>
<dbReference type="KEGG" id="spad:DVK44_34945"/>
<evidence type="ECO:0000256" key="3">
    <source>
        <dbReference type="ARBA" id="ARBA00023163"/>
    </source>
</evidence>
<evidence type="ECO:0000256" key="2">
    <source>
        <dbReference type="ARBA" id="ARBA00023125"/>
    </source>
</evidence>
<dbReference type="Gene3D" id="1.10.357.10">
    <property type="entry name" value="Tetracycline Repressor, domain 2"/>
    <property type="match status" value="1"/>
</dbReference>